<feature type="region of interest" description="Disordered" evidence="1">
    <location>
        <begin position="82"/>
        <end position="105"/>
    </location>
</feature>
<dbReference type="GO" id="GO:0003676">
    <property type="term" value="F:nucleic acid binding"/>
    <property type="evidence" value="ECO:0007669"/>
    <property type="project" value="InterPro"/>
</dbReference>
<dbReference type="Gene3D" id="3.40.50.150">
    <property type="entry name" value="Vaccinia Virus protein VP39"/>
    <property type="match status" value="1"/>
</dbReference>
<dbReference type="GO" id="GO:0005739">
    <property type="term" value="C:mitochondrion"/>
    <property type="evidence" value="ECO:0007669"/>
    <property type="project" value="TreeGrafter"/>
</dbReference>
<dbReference type="PANTHER" id="PTHR18895:SF74">
    <property type="entry name" value="MTRF1L RELEASE FACTOR GLUTAMINE METHYLTRANSFERASE"/>
    <property type="match status" value="1"/>
</dbReference>
<accession>A0A9W8DS98</accession>
<feature type="region of interest" description="Disordered" evidence="1">
    <location>
        <begin position="343"/>
        <end position="370"/>
    </location>
</feature>
<feature type="compositionally biased region" description="Polar residues" evidence="1">
    <location>
        <begin position="343"/>
        <end position="353"/>
    </location>
</feature>
<dbReference type="SUPFAM" id="SSF53335">
    <property type="entry name" value="S-adenosyl-L-methionine-dependent methyltransferases"/>
    <property type="match status" value="1"/>
</dbReference>
<keyword evidence="3" id="KW-1185">Reference proteome</keyword>
<dbReference type="AlphaFoldDB" id="A0A9W8DS98"/>
<dbReference type="InterPro" id="IPR050320">
    <property type="entry name" value="N5-glutamine_MTase"/>
</dbReference>
<evidence type="ECO:0000313" key="2">
    <source>
        <dbReference type="EMBL" id="KAJ1916570.1"/>
    </source>
</evidence>
<dbReference type="InterPro" id="IPR029063">
    <property type="entry name" value="SAM-dependent_MTases_sf"/>
</dbReference>
<protein>
    <recommendedName>
        <fullName evidence="4">S-adenosyl-L-methionine-dependent methyltransferase</fullName>
    </recommendedName>
</protein>
<dbReference type="InterPro" id="IPR002052">
    <property type="entry name" value="DNA_methylase_N6_adenine_CS"/>
</dbReference>
<evidence type="ECO:0000313" key="3">
    <source>
        <dbReference type="Proteomes" id="UP001150569"/>
    </source>
</evidence>
<sequence>MPRRFTARHPGATCQVLLHKLAALPTEGCASNARQELRWLCEHAQGMFPVRPSPTPLNITGPRSPQSLSRAEMIDAEYLPRTASHRPPLPRAAIPNPTQRAQHRQDRWLRRAVFDRTWHRKPLQYILGSQPFGDLDVLTRPPTLIPRWETEEWVLQLTRWLAPFLAPRDGSISRDIPSLRIADLCTGSGCIALLLASTLPTGSAKLVGVDRSLAAYTLASDNHTYNRSKLRNPLAFIQADVLAKELPDRLAESFARLKPSGMDPSGGTETQPGVVDLVVANPPYVAGREFVTLEPEVRVWEDRDALVPRMPTAEVDAHILDLGVEFYMRLIPTLVERGLLVTPDSTPLTSSDKQGQDRPLQQLGAESAPPARPKVVLEIGGRHQTRPVAQCLLDQGFDGVGIWSDLAGVERALVAW</sequence>
<gene>
    <name evidence="2" type="ORF">IWQ60_008055</name>
</gene>
<organism evidence="2 3">
    <name type="scientific">Tieghemiomyces parasiticus</name>
    <dbReference type="NCBI Taxonomy" id="78921"/>
    <lineage>
        <taxon>Eukaryota</taxon>
        <taxon>Fungi</taxon>
        <taxon>Fungi incertae sedis</taxon>
        <taxon>Zoopagomycota</taxon>
        <taxon>Kickxellomycotina</taxon>
        <taxon>Dimargaritomycetes</taxon>
        <taxon>Dimargaritales</taxon>
        <taxon>Dimargaritaceae</taxon>
        <taxon>Tieghemiomyces</taxon>
    </lineage>
</organism>
<name>A0A9W8DS98_9FUNG</name>
<dbReference type="GO" id="GO:0032259">
    <property type="term" value="P:methylation"/>
    <property type="evidence" value="ECO:0007669"/>
    <property type="project" value="InterPro"/>
</dbReference>
<dbReference type="Proteomes" id="UP001150569">
    <property type="component" value="Unassembled WGS sequence"/>
</dbReference>
<dbReference type="GO" id="GO:0008168">
    <property type="term" value="F:methyltransferase activity"/>
    <property type="evidence" value="ECO:0007669"/>
    <property type="project" value="InterPro"/>
</dbReference>
<dbReference type="PROSITE" id="PS00092">
    <property type="entry name" value="N6_MTASE"/>
    <property type="match status" value="1"/>
</dbReference>
<dbReference type="PANTHER" id="PTHR18895">
    <property type="entry name" value="HEMK METHYLTRANSFERASE"/>
    <property type="match status" value="1"/>
</dbReference>
<evidence type="ECO:0008006" key="4">
    <source>
        <dbReference type="Google" id="ProtNLM"/>
    </source>
</evidence>
<dbReference type="OrthoDB" id="269872at2759"/>
<evidence type="ECO:0000256" key="1">
    <source>
        <dbReference type="SAM" id="MobiDB-lite"/>
    </source>
</evidence>
<comment type="caution">
    <text evidence="2">The sequence shown here is derived from an EMBL/GenBank/DDBJ whole genome shotgun (WGS) entry which is preliminary data.</text>
</comment>
<proteinExistence type="predicted"/>
<dbReference type="EMBL" id="JANBPT010000577">
    <property type="protein sequence ID" value="KAJ1916570.1"/>
    <property type="molecule type" value="Genomic_DNA"/>
</dbReference>
<reference evidence="2" key="1">
    <citation type="submission" date="2022-07" db="EMBL/GenBank/DDBJ databases">
        <title>Phylogenomic reconstructions and comparative analyses of Kickxellomycotina fungi.</title>
        <authorList>
            <person name="Reynolds N.K."/>
            <person name="Stajich J.E."/>
            <person name="Barry K."/>
            <person name="Grigoriev I.V."/>
            <person name="Crous P."/>
            <person name="Smith M.E."/>
        </authorList>
    </citation>
    <scope>NUCLEOTIDE SEQUENCE</scope>
    <source>
        <strain evidence="2">RSA 861</strain>
    </source>
</reference>
<dbReference type="CDD" id="cd02440">
    <property type="entry name" value="AdoMet_MTases"/>
    <property type="match status" value="1"/>
</dbReference>